<dbReference type="SUPFAM" id="SSF46565">
    <property type="entry name" value="Chaperone J-domain"/>
    <property type="match status" value="1"/>
</dbReference>
<feature type="region of interest" description="Disordered" evidence="1">
    <location>
        <begin position="140"/>
        <end position="280"/>
    </location>
</feature>
<feature type="compositionally biased region" description="Basic and acidic residues" evidence="1">
    <location>
        <begin position="222"/>
        <end position="245"/>
    </location>
</feature>
<dbReference type="PROSITE" id="PS50076">
    <property type="entry name" value="DNAJ_2"/>
    <property type="match status" value="1"/>
</dbReference>
<dbReference type="InterPro" id="IPR001623">
    <property type="entry name" value="DnaJ_domain"/>
</dbReference>
<evidence type="ECO:0000313" key="3">
    <source>
        <dbReference type="EMBL" id="CAE2311310.1"/>
    </source>
</evidence>
<feature type="domain" description="J" evidence="2">
    <location>
        <begin position="27"/>
        <end position="120"/>
    </location>
</feature>
<organism evidence="3">
    <name type="scientific">Guillardia theta</name>
    <name type="common">Cryptophyte</name>
    <name type="synonym">Cryptomonas phi</name>
    <dbReference type="NCBI Taxonomy" id="55529"/>
    <lineage>
        <taxon>Eukaryota</taxon>
        <taxon>Cryptophyceae</taxon>
        <taxon>Pyrenomonadales</taxon>
        <taxon>Geminigeraceae</taxon>
        <taxon>Guillardia</taxon>
    </lineage>
</organism>
<dbReference type="AlphaFoldDB" id="A0A7S4NV10"/>
<dbReference type="EMBL" id="HBKN01027887">
    <property type="protein sequence ID" value="CAE2311310.1"/>
    <property type="molecule type" value="Transcribed_RNA"/>
</dbReference>
<dbReference type="Gene3D" id="1.10.287.110">
    <property type="entry name" value="DnaJ domain"/>
    <property type="match status" value="1"/>
</dbReference>
<dbReference type="InterPro" id="IPR036869">
    <property type="entry name" value="J_dom_sf"/>
</dbReference>
<accession>A0A7S4NV10</accession>
<feature type="compositionally biased region" description="Polar residues" evidence="1">
    <location>
        <begin position="165"/>
        <end position="174"/>
    </location>
</feature>
<protein>
    <recommendedName>
        <fullName evidence="2">J domain-containing protein</fullName>
    </recommendedName>
</protein>
<reference evidence="3" key="1">
    <citation type="submission" date="2021-01" db="EMBL/GenBank/DDBJ databases">
        <authorList>
            <person name="Corre E."/>
            <person name="Pelletier E."/>
            <person name="Niang G."/>
            <person name="Scheremetjew M."/>
            <person name="Finn R."/>
            <person name="Kale V."/>
            <person name="Holt S."/>
            <person name="Cochrane G."/>
            <person name="Meng A."/>
            <person name="Brown T."/>
            <person name="Cohen L."/>
        </authorList>
    </citation>
    <scope>NUCLEOTIDE SEQUENCE</scope>
    <source>
        <strain evidence="3">CCMP 2712</strain>
    </source>
</reference>
<proteinExistence type="predicted"/>
<evidence type="ECO:0000256" key="1">
    <source>
        <dbReference type="SAM" id="MobiDB-lite"/>
    </source>
</evidence>
<dbReference type="CDD" id="cd06257">
    <property type="entry name" value="DnaJ"/>
    <property type="match status" value="1"/>
</dbReference>
<sequence>MDPFLSGEAQDRKAKVESMSHKMTLDEAFAALGWGLDCWPSEQDVKRRHRELMLQFHPDKAPEGKLEEYTHRSMRLNRAKEIILRAQGLGNEEEGELDIHKQPSCTEKTAGSKIPYDKLLERELANFKNNYVPGRAETFAKSEHVDSSRWAREVGPRSEERGPQQVASSLQHMGNRSMEEEGSSPVSKMDLRASGNQSETTDSLSESDEKIANSPLPVFFSEEVKSIEDEVRNESDAVETRRGVGEEQEFLQPAASTGKSHADTGGQVPDDDSTPLGRLSSLDHLDHRMLHEEQQAAQPSTCSDDDDDDCVYVTPKQVVPSWEVLRANLKLLADVKEGDKLVIAGDTVRIDSAGMFGSVTRWLSSQGRTQTLAWLSRFASDLSRFQSLLQAGVGVSTDNFAETKFHRTRDEVVNDLRKELTPCIDGLKRLRNTYNEDRWAVQRLDKVISDLSQLQSSLLSAR</sequence>
<evidence type="ECO:0000259" key="2">
    <source>
        <dbReference type="PROSITE" id="PS50076"/>
    </source>
</evidence>
<gene>
    <name evidence="3" type="ORF">GTHE00462_LOCUS21553</name>
</gene>
<name>A0A7S4NV10_GUITH</name>
<feature type="compositionally biased region" description="Basic and acidic residues" evidence="1">
    <location>
        <begin position="140"/>
        <end position="162"/>
    </location>
</feature>